<feature type="region of interest" description="Disordered" evidence="7">
    <location>
        <begin position="125"/>
        <end position="171"/>
    </location>
</feature>
<reference evidence="10 11" key="1">
    <citation type="submission" date="2015-09" db="EMBL/GenBank/DDBJ databases">
        <title>Host preference determinants of Valsa canker pathogens revealed by comparative genomics.</title>
        <authorList>
            <person name="Yin Z."/>
            <person name="Huang L."/>
        </authorList>
    </citation>
    <scope>NUCLEOTIDE SEQUENCE [LARGE SCALE GENOMIC DNA]</scope>
    <source>
        <strain evidence="10 11">YSFL</strain>
    </source>
</reference>
<dbReference type="GO" id="GO:0000785">
    <property type="term" value="C:chromatin"/>
    <property type="evidence" value="ECO:0007669"/>
    <property type="project" value="TreeGrafter"/>
</dbReference>
<proteinExistence type="predicted"/>
<keyword evidence="2" id="KW-0963">Cytoplasm</keyword>
<keyword evidence="5" id="KW-0206">Cytoskeleton</keyword>
<sequence>MVQPGIGLDTPRTNLGDATYLERQPDFDMTQEPSFQSPSNEPNVFQSLRSANARPSFRTPRANKNRAPFSDRINLPGGIGGAEFTPLLKSATRNSARRRSGKENGLTTPALARIGEDMTPVQVGETSMYRSSQDPSFMDHTPLPDGDSDSTASTPMIMRRGKSGDGPLQDGQQLSLREQENVIDKIEKENFGLKLKIHFLEEALRKAGPGFSEAALKENTDLKVDKVTMQRELQRYKKHLTTAEKDLEKFRQQMAQMQDLAKRKHSSNDHSAELEKLRRDLEEKDADLEDLQQQVRSDRQNIDELEKLQDEIGDLEADLREKERAISERDDELDELRSKVRHADQQGNDEIDKLRDEIDDLKADLGEKDRVIGEHEDELRDLQTRVQQAEDKAKKAQIRMIELEEKAQASDQLKEARETIDDLEANVRDLERQFDDAKDKLEDALSEKERAEADLEELQEEMANKSVVTKGLPRQLEEKVVRLQDEIETARQDYHSLENQFKSKQGEIEDLRFKLKESRQERDASERERRSFAAKLEELQAELNSRGDEKNLLQSRHDALTAESASLQRDITRLQKSVSDAQGDLEQERQQSLDLERNLRAQYKVEIDRLHEEISDLQAEVREKENLYDNDSEKWETERHNLEAERSRAEERVLGLQKTIERLREAEGSLNGKESKLQQALQSETDRHHNEEAVLSRQIDDLQQDLFDRQQMLEDLRNELSAVRDELRQSQLDKQAETQKVVSLEDEVEVLQAALDEESERAAQEIETLSKESDELRQQLRELRRASESARTSTDSSRQTADLNAKAVERLEKQVDEYRTNLSKATQEKRASDRECDDLRYQLKELRRLTDSVKISTDASREEAEYNSQAMQRLESQVAGYKSSLAEATREKKDLQDQLFKVRNGLHSVQSQLAETQAERDEIDAELQRAKEQDNDTFQIDQERINLRAAKARLENEIRRLKEDNRVLVEQRDALEKTLEDELDKAEAEEERLNQEIVSLQAKVRHGQVPDNQELLNARRNIRDLERKVEDYEHQLAQTTFPLNNLDGNSELSLIKRDLSAARKKELEFMQKESDHKAQVRGLKRQIGDMERRFHEADIMRMAQSPMSESASARKAEISELRHQLSTAHQSIGDLKKKLRDSERNAASIEREVQRRLENVEDEKLALEQALEDAQQEADEANADLREAVEKYRLKADKYKKERDSMADSLANSRRDMRNHQFDSSINSSMSSVGNGTVTSEMTREERHDLYTILRKTQIDADALEREVREHKEALDELVAIEKALRVKLDRARSERAQYRSDVEQLQRDMKHLKKSKSEAEKMAEAAKAAASVARARVTVSTMSSAPLPSRKGKEKAGDEHPRVFELDDGDDDDDIEAGPANDENAARVIHFRDDNDTQVHTDAIVRAAEAAEHRHTKQMRGMCMQMEWMQARWERELRMRDDAAFAKRYLLLELDVRDTCNQADLLKLEGMMKQLGMKQRPYSHLAAYKERQSRKSPMTLKRLATAVRFVVRLQMAAREWQKHEKTRKMLSDKWESYKKQERIKKHQLRFRETRAKAGLPSASGEGMLKGVALP</sequence>
<dbReference type="PANTHER" id="PTHR43941:SF1">
    <property type="entry name" value="STRUCTURAL MAINTENANCE OF CHROMOSOMES PROTEIN 2"/>
    <property type="match status" value="1"/>
</dbReference>
<organism evidence="10 11">
    <name type="scientific">Cytospora chrysosperma</name>
    <name type="common">Cytospora canker fungus</name>
    <name type="synonym">Sphaeria chrysosperma</name>
    <dbReference type="NCBI Taxonomy" id="252740"/>
    <lineage>
        <taxon>Eukaryota</taxon>
        <taxon>Fungi</taxon>
        <taxon>Dikarya</taxon>
        <taxon>Ascomycota</taxon>
        <taxon>Pezizomycotina</taxon>
        <taxon>Sordariomycetes</taxon>
        <taxon>Sordariomycetidae</taxon>
        <taxon>Diaporthales</taxon>
        <taxon>Cytosporaceae</taxon>
        <taxon>Cytospora</taxon>
    </lineage>
</organism>
<dbReference type="GO" id="GO:0005737">
    <property type="term" value="C:cytoplasm"/>
    <property type="evidence" value="ECO:0007669"/>
    <property type="project" value="UniProtKB-ARBA"/>
</dbReference>
<dbReference type="GO" id="GO:0000796">
    <property type="term" value="C:condensin complex"/>
    <property type="evidence" value="ECO:0007669"/>
    <property type="project" value="TreeGrafter"/>
</dbReference>
<comment type="subcellular location">
    <subcellularLocation>
        <location evidence="1">Cytoplasm</location>
        <location evidence="1">Cytoskeleton</location>
        <location evidence="1">Microtubule organizing center</location>
    </subcellularLocation>
</comment>
<dbReference type="SUPFAM" id="SSF57997">
    <property type="entry name" value="Tropomyosin"/>
    <property type="match status" value="1"/>
</dbReference>
<dbReference type="STRING" id="252740.A0A423VIG4"/>
<feature type="region of interest" description="Disordered" evidence="7">
    <location>
        <begin position="1201"/>
        <end position="1242"/>
    </location>
</feature>
<feature type="region of interest" description="Disordered" evidence="7">
    <location>
        <begin position="780"/>
        <end position="802"/>
    </location>
</feature>
<evidence type="ECO:0000313" key="11">
    <source>
        <dbReference type="Proteomes" id="UP000284375"/>
    </source>
</evidence>
<evidence type="ECO:0000313" key="10">
    <source>
        <dbReference type="EMBL" id="ROV90712.1"/>
    </source>
</evidence>
<evidence type="ECO:0000256" key="4">
    <source>
        <dbReference type="ARBA" id="ARBA00023054"/>
    </source>
</evidence>
<evidence type="ECO:0000256" key="7">
    <source>
        <dbReference type="SAM" id="MobiDB-lite"/>
    </source>
</evidence>
<dbReference type="GO" id="GO:0005815">
    <property type="term" value="C:microtubule organizing center"/>
    <property type="evidence" value="ECO:0007669"/>
    <property type="project" value="UniProtKB-SubCell"/>
</dbReference>
<keyword evidence="4 6" id="KW-0175">Coiled coil</keyword>
<feature type="compositionally biased region" description="Polar residues" evidence="7">
    <location>
        <begin position="125"/>
        <end position="135"/>
    </location>
</feature>
<evidence type="ECO:0008006" key="12">
    <source>
        <dbReference type="Google" id="ProtNLM"/>
    </source>
</evidence>
<evidence type="ECO:0000256" key="3">
    <source>
        <dbReference type="ARBA" id="ARBA00022553"/>
    </source>
</evidence>
<dbReference type="Pfam" id="PF07989">
    <property type="entry name" value="Cnn_1N"/>
    <property type="match status" value="1"/>
</dbReference>
<keyword evidence="3" id="KW-0597">Phosphoprotein</keyword>
<feature type="domain" description="Centrosomin N-terminal motif 1" evidence="8">
    <location>
        <begin position="175"/>
        <end position="248"/>
    </location>
</feature>
<evidence type="ECO:0000256" key="5">
    <source>
        <dbReference type="ARBA" id="ARBA00023212"/>
    </source>
</evidence>
<dbReference type="GO" id="GO:0003682">
    <property type="term" value="F:chromatin binding"/>
    <property type="evidence" value="ECO:0007669"/>
    <property type="project" value="TreeGrafter"/>
</dbReference>
<keyword evidence="11" id="KW-1185">Reference proteome</keyword>
<name>A0A423VIG4_CYTCH</name>
<evidence type="ECO:0000259" key="9">
    <source>
        <dbReference type="Pfam" id="PF10495"/>
    </source>
</evidence>
<dbReference type="InterPro" id="IPR019528">
    <property type="entry name" value="PACT_domain"/>
</dbReference>
<feature type="compositionally biased region" description="Polar residues" evidence="7">
    <location>
        <begin position="789"/>
        <end position="802"/>
    </location>
</feature>
<evidence type="ECO:0000256" key="6">
    <source>
        <dbReference type="SAM" id="Coils"/>
    </source>
</evidence>
<protein>
    <recommendedName>
        <fullName evidence="12">Centrosomin N-terminal motif 1 domain-containing protein</fullName>
    </recommendedName>
</protein>
<dbReference type="InterPro" id="IPR012943">
    <property type="entry name" value="Cnn_1N"/>
</dbReference>
<dbReference type="EMBL" id="LJZO01000048">
    <property type="protein sequence ID" value="ROV90712.1"/>
    <property type="molecule type" value="Genomic_DNA"/>
</dbReference>
<feature type="region of interest" description="Disordered" evidence="7">
    <location>
        <begin position="1556"/>
        <end position="1575"/>
    </location>
</feature>
<dbReference type="Pfam" id="PF10495">
    <property type="entry name" value="PACT_coil_coil"/>
    <property type="match status" value="1"/>
</dbReference>
<feature type="compositionally biased region" description="Acidic residues" evidence="7">
    <location>
        <begin position="1367"/>
        <end position="1377"/>
    </location>
</feature>
<dbReference type="PANTHER" id="PTHR43941">
    <property type="entry name" value="STRUCTURAL MAINTENANCE OF CHROMOSOMES PROTEIN 2"/>
    <property type="match status" value="1"/>
</dbReference>
<accession>A0A423VIG4</accession>
<feature type="region of interest" description="Disordered" evidence="7">
    <location>
        <begin position="1341"/>
        <end position="1380"/>
    </location>
</feature>
<comment type="caution">
    <text evidence="10">The sequence shown here is derived from an EMBL/GenBank/DDBJ whole genome shotgun (WGS) entry which is preliminary data.</text>
</comment>
<gene>
    <name evidence="10" type="ORF">VSDG_08339</name>
</gene>
<dbReference type="GO" id="GO:0007076">
    <property type="term" value="P:mitotic chromosome condensation"/>
    <property type="evidence" value="ECO:0007669"/>
    <property type="project" value="TreeGrafter"/>
</dbReference>
<feature type="compositionally biased region" description="Polar residues" evidence="7">
    <location>
        <begin position="31"/>
        <end position="50"/>
    </location>
</feature>
<evidence type="ECO:0000259" key="8">
    <source>
        <dbReference type="Pfam" id="PF07989"/>
    </source>
</evidence>
<feature type="domain" description="Pericentrin/AKAP-450 centrosomal targeting" evidence="9">
    <location>
        <begin position="1433"/>
        <end position="1521"/>
    </location>
</feature>
<feature type="region of interest" description="Disordered" evidence="7">
    <location>
        <begin position="1"/>
        <end position="107"/>
    </location>
</feature>
<feature type="compositionally biased region" description="Basic and acidic residues" evidence="7">
    <location>
        <begin position="1355"/>
        <end position="1366"/>
    </location>
</feature>
<dbReference type="Gene3D" id="1.10.287.1490">
    <property type="match status" value="2"/>
</dbReference>
<evidence type="ECO:0000256" key="2">
    <source>
        <dbReference type="ARBA" id="ARBA00022490"/>
    </source>
</evidence>
<feature type="coiled-coil region" evidence="6">
    <location>
        <begin position="1254"/>
        <end position="1330"/>
    </location>
</feature>
<evidence type="ECO:0000256" key="1">
    <source>
        <dbReference type="ARBA" id="ARBA00004267"/>
    </source>
</evidence>
<dbReference type="GO" id="GO:0000793">
    <property type="term" value="C:condensed chromosome"/>
    <property type="evidence" value="ECO:0007669"/>
    <property type="project" value="TreeGrafter"/>
</dbReference>
<dbReference type="OrthoDB" id="10255000at2759"/>
<dbReference type="Proteomes" id="UP000284375">
    <property type="component" value="Unassembled WGS sequence"/>
</dbReference>